<gene>
    <name evidence="2" type="ORF">BACPEC_00812</name>
</gene>
<dbReference type="HOGENOM" id="CLU_707424_0_0_9"/>
<comment type="caution">
    <text evidence="2">The sequence shown here is derived from an EMBL/GenBank/DDBJ whole genome shotgun (WGS) entry which is preliminary data.</text>
</comment>
<keyword evidence="3" id="KW-1185">Reference proteome</keyword>
<dbReference type="EMBL" id="ABVQ01000035">
    <property type="protein sequence ID" value="EEC57828.1"/>
    <property type="molecule type" value="Genomic_DNA"/>
</dbReference>
<sequence>MLKKFCLKNYKTFKNEIVIDFSNIAGYQFSTDCISNGLISKMLIYGRNATGKTNLGRAITDICGTVFGSVRFEREGIFLNADSDEEAAEFIYEFIFGEDDVIYKYKRKSPQELKDEELIVNGNSIFRCDFKNDTYNFDNLLYINAETARVDRYMQMLRTEDADDELHDSQLPFFRWLANNSAFDNDSPLIKLLSYVRRMNMVTVSNAIMAKPRQYNENFFDSLDNEKKLQDFEDFLNIMGIECRLVIKRLPDGQRQLYFRHHRLVPFYETASSGTLALVHLYRRLIPRDWEPSFIYLDEFDAFYHYEMAENVMKFLKSRYPESQIIMTSHNTNLMTNRLMRPDCLFILSRSGSLTSLCNATPRELREGHNLEKMYISGEFEKYE</sequence>
<dbReference type="Gene3D" id="3.40.50.300">
    <property type="entry name" value="P-loop containing nucleotide triphosphate hydrolases"/>
    <property type="match status" value="1"/>
</dbReference>
<dbReference type="PANTHER" id="PTHR40396:SF1">
    <property type="entry name" value="ATPASE AAA-TYPE CORE DOMAIN-CONTAINING PROTEIN"/>
    <property type="match status" value="1"/>
</dbReference>
<dbReference type="AlphaFoldDB" id="B7AQ56"/>
<evidence type="ECO:0000259" key="1">
    <source>
        <dbReference type="Pfam" id="PF13304"/>
    </source>
</evidence>
<organism evidence="2 3">
    <name type="scientific">[Bacteroides] pectinophilus ATCC 43243</name>
    <dbReference type="NCBI Taxonomy" id="483218"/>
    <lineage>
        <taxon>Bacteria</taxon>
        <taxon>Bacillati</taxon>
        <taxon>Bacillota</taxon>
        <taxon>Clostridia</taxon>
        <taxon>Eubacteriales</taxon>
    </lineage>
</organism>
<reference evidence="2 3" key="1">
    <citation type="submission" date="2008-11" db="EMBL/GenBank/DDBJ databases">
        <title>Draft genome sequence of Bacteroides pectinophilus (ATCC 43243).</title>
        <authorList>
            <person name="Sudarsanam P."/>
            <person name="Ley R."/>
            <person name="Guruge J."/>
            <person name="Turnbaugh P.J."/>
            <person name="Mahowald M."/>
            <person name="Liep D."/>
            <person name="Gordon J."/>
        </authorList>
    </citation>
    <scope>NUCLEOTIDE SEQUENCE [LARGE SCALE GENOMIC DNA]</scope>
    <source>
        <strain evidence="2 3">ATCC 43243</strain>
    </source>
</reference>
<dbReference type="InterPro" id="IPR003959">
    <property type="entry name" value="ATPase_AAA_core"/>
</dbReference>
<dbReference type="Proteomes" id="UP000003136">
    <property type="component" value="Unassembled WGS sequence"/>
</dbReference>
<name>B7AQ56_9FIRM</name>
<dbReference type="GO" id="GO:0016887">
    <property type="term" value="F:ATP hydrolysis activity"/>
    <property type="evidence" value="ECO:0007669"/>
    <property type="project" value="InterPro"/>
</dbReference>
<dbReference type="PANTHER" id="PTHR40396">
    <property type="entry name" value="ATPASE-LIKE PROTEIN"/>
    <property type="match status" value="1"/>
</dbReference>
<protein>
    <recommendedName>
        <fullName evidence="1">ATPase AAA-type core domain-containing protein</fullName>
    </recommendedName>
</protein>
<feature type="domain" description="ATPase AAA-type core" evidence="1">
    <location>
        <begin position="43"/>
        <end position="335"/>
    </location>
</feature>
<dbReference type="STRING" id="483218.BACPEC_00812"/>
<reference evidence="2 3" key="2">
    <citation type="submission" date="2008-11" db="EMBL/GenBank/DDBJ databases">
        <authorList>
            <person name="Fulton L."/>
            <person name="Clifton S."/>
            <person name="Fulton B."/>
            <person name="Xu J."/>
            <person name="Minx P."/>
            <person name="Pepin K.H."/>
            <person name="Johnson M."/>
            <person name="Bhonagiri V."/>
            <person name="Nash W.E."/>
            <person name="Mardis E.R."/>
            <person name="Wilson R.K."/>
        </authorList>
    </citation>
    <scope>NUCLEOTIDE SEQUENCE [LARGE SCALE GENOMIC DNA]</scope>
    <source>
        <strain evidence="2 3">ATCC 43243</strain>
    </source>
</reference>
<proteinExistence type="predicted"/>
<dbReference type="eggNOG" id="COG1106">
    <property type="taxonomic scope" value="Bacteria"/>
</dbReference>
<evidence type="ECO:0000313" key="2">
    <source>
        <dbReference type="EMBL" id="EEC57828.1"/>
    </source>
</evidence>
<evidence type="ECO:0000313" key="3">
    <source>
        <dbReference type="Proteomes" id="UP000003136"/>
    </source>
</evidence>
<dbReference type="SUPFAM" id="SSF52540">
    <property type="entry name" value="P-loop containing nucleoside triphosphate hydrolases"/>
    <property type="match status" value="1"/>
</dbReference>
<dbReference type="InterPro" id="IPR027417">
    <property type="entry name" value="P-loop_NTPase"/>
</dbReference>
<dbReference type="GO" id="GO:0005524">
    <property type="term" value="F:ATP binding"/>
    <property type="evidence" value="ECO:0007669"/>
    <property type="project" value="InterPro"/>
</dbReference>
<accession>B7AQ56</accession>
<dbReference type="Pfam" id="PF13304">
    <property type="entry name" value="AAA_21"/>
    <property type="match status" value="1"/>
</dbReference>